<organism evidence="10 11">
    <name type="scientific">Colwellia psychrerythraea (strain 34H / ATCC BAA-681)</name>
    <name type="common">Vibrio psychroerythus</name>
    <dbReference type="NCBI Taxonomy" id="167879"/>
    <lineage>
        <taxon>Bacteria</taxon>
        <taxon>Pseudomonadati</taxon>
        <taxon>Pseudomonadota</taxon>
        <taxon>Gammaproteobacteria</taxon>
        <taxon>Alteromonadales</taxon>
        <taxon>Colwelliaceae</taxon>
        <taxon>Colwellia</taxon>
    </lineage>
</organism>
<dbReference type="Gene3D" id="6.10.250.690">
    <property type="match status" value="1"/>
</dbReference>
<evidence type="ECO:0000256" key="6">
    <source>
        <dbReference type="PROSITE-ProRule" id="PRU00169"/>
    </source>
</evidence>
<evidence type="ECO:0000256" key="3">
    <source>
        <dbReference type="ARBA" id="ARBA00023012"/>
    </source>
</evidence>
<feature type="modified residue" description="4-aspartylphosphate" evidence="6">
    <location>
        <position position="53"/>
    </location>
</feature>
<dbReference type="PANTHER" id="PTHR48111">
    <property type="entry name" value="REGULATOR OF RPOS"/>
    <property type="match status" value="1"/>
</dbReference>
<evidence type="ECO:0000256" key="1">
    <source>
        <dbReference type="ARBA" id="ARBA00013332"/>
    </source>
</evidence>
<dbReference type="PANTHER" id="PTHR48111:SF40">
    <property type="entry name" value="PHOSPHATE REGULON TRANSCRIPTIONAL REGULATORY PROTEIN PHOB"/>
    <property type="match status" value="1"/>
</dbReference>
<dbReference type="Gene3D" id="3.40.50.2300">
    <property type="match status" value="1"/>
</dbReference>
<sequence>MKDNILIIEDEIDIAKLIKVHLSELDLNCDICTQGNEALQQALTKDYQLILLDVMLPGISGLDICRQVRQEKPLQSIIMLTSKTSEIDRILGLELGADDYMTKPFSVRELQARVRSQLRRVHAITAKNASEINSLVHEEKPVQESAQLDKTSTSIGQLLVDHRFHQVTYKNKAINLTVTEFELIDFFCQHPDQVFSRAQLLDGVWGYHHNGYEHTVNSHINRLRSKLEEDCTEPKIIQTVWGVGYKLNSAGVMPSTVCKD</sequence>
<proteinExistence type="predicted"/>
<dbReference type="SMART" id="SM00448">
    <property type="entry name" value="REC"/>
    <property type="match status" value="1"/>
</dbReference>
<dbReference type="FunFam" id="1.10.10.10:FF:000018">
    <property type="entry name" value="DNA-binding response regulator ResD"/>
    <property type="match status" value="1"/>
</dbReference>
<dbReference type="HOGENOM" id="CLU_000445_30_4_6"/>
<comment type="function">
    <text evidence="5">This protein is a positive regulator for the phosphate regulon. Transcription of this operon is positively regulated by PhoB and PhoR when phosphate is limited.</text>
</comment>
<keyword evidence="2 6" id="KW-0597">Phosphoprotein</keyword>
<dbReference type="PROSITE" id="PS50110">
    <property type="entry name" value="RESPONSE_REGULATORY"/>
    <property type="match status" value="1"/>
</dbReference>
<protein>
    <recommendedName>
        <fullName evidence="1">Phosphate regulon transcriptional regulatory protein PhoB</fullName>
    </recommendedName>
</protein>
<dbReference type="SUPFAM" id="SSF46894">
    <property type="entry name" value="C-terminal effector domain of the bipartite response regulators"/>
    <property type="match status" value="1"/>
</dbReference>
<reference evidence="10" key="1">
    <citation type="journal article" date="2005" name="Proc. Natl. Acad. Sci. U.S.A.">
        <title>The psychrophilic lifestyle as revealed by the genome sequence of Colwellia psychrerythraea 34H through genomic and proteomic analyses.</title>
        <authorList>
            <person name="Methe B.A."/>
            <person name="Nelson K.E."/>
            <person name="Deming J.W."/>
            <person name="Momen B."/>
            <person name="Melamud E."/>
            <person name="Zhang X."/>
            <person name="Moult J."/>
            <person name="Madupu R."/>
            <person name="Nelson W.C."/>
            <person name="Dodson R.J."/>
            <person name="Brinkac L.M."/>
            <person name="Daugherty S.C."/>
            <person name="Durkin A.S."/>
            <person name="DeBoy R.T."/>
            <person name="Kolonay J.F."/>
            <person name="Sullivan S.A."/>
            <person name="Zhou L."/>
            <person name="Davidsen T.M."/>
            <person name="Wu M."/>
            <person name="Huston A.L."/>
            <person name="Lewis M."/>
            <person name="Weaver B."/>
            <person name="Weidman J.F."/>
            <person name="Khouri H."/>
            <person name="Utterback T.R."/>
            <person name="Feldblyum T.V."/>
            <person name="Fraser C.M."/>
        </authorList>
    </citation>
    <scope>NUCLEOTIDE SEQUENCE [LARGE SCALE GENOMIC DNA]</scope>
    <source>
        <strain evidence="10">34H</strain>
    </source>
</reference>
<dbReference type="STRING" id="167879.CPS_0651"/>
<dbReference type="InterPro" id="IPR016032">
    <property type="entry name" value="Sig_transdc_resp-reg_C-effctor"/>
</dbReference>
<name>Q488W3_COLP3</name>
<dbReference type="InterPro" id="IPR036388">
    <property type="entry name" value="WH-like_DNA-bd_sf"/>
</dbReference>
<evidence type="ECO:0000256" key="2">
    <source>
        <dbReference type="ARBA" id="ARBA00022553"/>
    </source>
</evidence>
<dbReference type="SUPFAM" id="SSF52172">
    <property type="entry name" value="CheY-like"/>
    <property type="match status" value="1"/>
</dbReference>
<dbReference type="InterPro" id="IPR001789">
    <property type="entry name" value="Sig_transdc_resp-reg_receiver"/>
</dbReference>
<dbReference type="PROSITE" id="PS51755">
    <property type="entry name" value="OMPR_PHOB"/>
    <property type="match status" value="1"/>
</dbReference>
<keyword evidence="3" id="KW-0902">Two-component regulatory system</keyword>
<dbReference type="KEGG" id="cps:CPS_0651"/>
<dbReference type="InterPro" id="IPR011006">
    <property type="entry name" value="CheY-like_superfamily"/>
</dbReference>
<dbReference type="Proteomes" id="UP000000547">
    <property type="component" value="Chromosome"/>
</dbReference>
<dbReference type="GO" id="GO:0006355">
    <property type="term" value="P:regulation of DNA-templated transcription"/>
    <property type="evidence" value="ECO:0007669"/>
    <property type="project" value="InterPro"/>
</dbReference>
<dbReference type="GO" id="GO:0032993">
    <property type="term" value="C:protein-DNA complex"/>
    <property type="evidence" value="ECO:0007669"/>
    <property type="project" value="TreeGrafter"/>
</dbReference>
<dbReference type="Pfam" id="PF00486">
    <property type="entry name" value="Trans_reg_C"/>
    <property type="match status" value="1"/>
</dbReference>
<evidence type="ECO:0000313" key="11">
    <source>
        <dbReference type="Proteomes" id="UP000000547"/>
    </source>
</evidence>
<dbReference type="InterPro" id="IPR001867">
    <property type="entry name" value="OmpR/PhoB-type_DNA-bd"/>
</dbReference>
<dbReference type="GO" id="GO:0000976">
    <property type="term" value="F:transcription cis-regulatory region binding"/>
    <property type="evidence" value="ECO:0007669"/>
    <property type="project" value="TreeGrafter"/>
</dbReference>
<dbReference type="AlphaFoldDB" id="Q488W3"/>
<gene>
    <name evidence="10" type="ordered locus">CPS_0651</name>
</gene>
<dbReference type="InterPro" id="IPR039420">
    <property type="entry name" value="WalR-like"/>
</dbReference>
<dbReference type="GO" id="GO:0000156">
    <property type="term" value="F:phosphorelay response regulator activity"/>
    <property type="evidence" value="ECO:0007669"/>
    <property type="project" value="TreeGrafter"/>
</dbReference>
<feature type="domain" description="OmpR/PhoB-type" evidence="9">
    <location>
        <begin position="150"/>
        <end position="249"/>
    </location>
</feature>
<evidence type="ECO:0000313" key="10">
    <source>
        <dbReference type="EMBL" id="AAZ28571.1"/>
    </source>
</evidence>
<evidence type="ECO:0000259" key="8">
    <source>
        <dbReference type="PROSITE" id="PS50110"/>
    </source>
</evidence>
<evidence type="ECO:0000256" key="5">
    <source>
        <dbReference type="ARBA" id="ARBA00024735"/>
    </source>
</evidence>
<feature type="domain" description="Response regulatory" evidence="8">
    <location>
        <begin position="4"/>
        <end position="118"/>
    </location>
</feature>
<dbReference type="EMBL" id="CP000083">
    <property type="protein sequence ID" value="AAZ28571.1"/>
    <property type="molecule type" value="Genomic_DNA"/>
</dbReference>
<dbReference type="GO" id="GO:0005829">
    <property type="term" value="C:cytosol"/>
    <property type="evidence" value="ECO:0007669"/>
    <property type="project" value="TreeGrafter"/>
</dbReference>
<evidence type="ECO:0000259" key="9">
    <source>
        <dbReference type="PROSITE" id="PS51755"/>
    </source>
</evidence>
<dbReference type="Pfam" id="PF00072">
    <property type="entry name" value="Response_reg"/>
    <property type="match status" value="1"/>
</dbReference>
<keyword evidence="4 7" id="KW-0238">DNA-binding</keyword>
<accession>Q488W3</accession>
<dbReference type="CDD" id="cd00383">
    <property type="entry name" value="trans_reg_C"/>
    <property type="match status" value="1"/>
</dbReference>
<feature type="DNA-binding region" description="OmpR/PhoB-type" evidence="7">
    <location>
        <begin position="150"/>
        <end position="249"/>
    </location>
</feature>
<dbReference type="SMART" id="SM00862">
    <property type="entry name" value="Trans_reg_C"/>
    <property type="match status" value="1"/>
</dbReference>
<dbReference type="RefSeq" id="WP_011041501.1">
    <property type="nucleotide sequence ID" value="NC_003910.7"/>
</dbReference>
<dbReference type="eggNOG" id="COG0745">
    <property type="taxonomic scope" value="Bacteria"/>
</dbReference>
<evidence type="ECO:0000256" key="7">
    <source>
        <dbReference type="PROSITE-ProRule" id="PRU01091"/>
    </source>
</evidence>
<evidence type="ECO:0000256" key="4">
    <source>
        <dbReference type="ARBA" id="ARBA00023125"/>
    </source>
</evidence>
<dbReference type="Gene3D" id="1.10.10.10">
    <property type="entry name" value="Winged helix-like DNA-binding domain superfamily/Winged helix DNA-binding domain"/>
    <property type="match status" value="1"/>
</dbReference>